<name>A0A4S8M911_DENBC</name>
<accession>A0A4S8M911</accession>
<proteinExistence type="predicted"/>
<feature type="region of interest" description="Disordered" evidence="2">
    <location>
        <begin position="130"/>
        <end position="152"/>
    </location>
</feature>
<organism evidence="4 5">
    <name type="scientific">Dendrothele bispora (strain CBS 962.96)</name>
    <dbReference type="NCBI Taxonomy" id="1314807"/>
    <lineage>
        <taxon>Eukaryota</taxon>
        <taxon>Fungi</taxon>
        <taxon>Dikarya</taxon>
        <taxon>Basidiomycota</taxon>
        <taxon>Agaricomycotina</taxon>
        <taxon>Agaricomycetes</taxon>
        <taxon>Agaricomycetidae</taxon>
        <taxon>Agaricales</taxon>
        <taxon>Agaricales incertae sedis</taxon>
        <taxon>Dendrothele</taxon>
    </lineage>
</organism>
<dbReference type="Pfam" id="PF06964">
    <property type="entry name" value="Alpha-L-AF_C"/>
    <property type="match status" value="1"/>
</dbReference>
<dbReference type="AlphaFoldDB" id="A0A4S8M911"/>
<dbReference type="SMART" id="SM00236">
    <property type="entry name" value="fCBD"/>
    <property type="match status" value="1"/>
</dbReference>
<evidence type="ECO:0000256" key="2">
    <source>
        <dbReference type="SAM" id="MobiDB-lite"/>
    </source>
</evidence>
<feature type="compositionally biased region" description="Gly residues" evidence="2">
    <location>
        <begin position="139"/>
        <end position="150"/>
    </location>
</feature>
<protein>
    <recommendedName>
        <fullName evidence="3">CBM1 domain-containing protein</fullName>
    </recommendedName>
</protein>
<keyword evidence="1" id="KW-0732">Signal</keyword>
<evidence type="ECO:0000259" key="3">
    <source>
        <dbReference type="PROSITE" id="PS51164"/>
    </source>
</evidence>
<sequence length="185" mass="18577">MGHSQALQSGDGGLYGAMLLKMFSLNRGDEYYIPSTLPSKTGTLFSEPFLVVNPASSAQTLNFVLPFSGVAASDIAQVLTGSFTASNTPLNPNAVTPTTSTITTGSKFSYNAPANSVSILTLAINGSSGGGSTSSEGTGTSGGSTGGSSGGAPKYSQCGGTGYTGSTTCIDSTCTYSYPYYGQCI</sequence>
<dbReference type="EMBL" id="ML179128">
    <property type="protein sequence ID" value="THU98869.1"/>
    <property type="molecule type" value="Genomic_DNA"/>
</dbReference>
<evidence type="ECO:0000256" key="1">
    <source>
        <dbReference type="ARBA" id="ARBA00022729"/>
    </source>
</evidence>
<dbReference type="InterPro" id="IPR010720">
    <property type="entry name" value="Alpha-L-AF_C"/>
</dbReference>
<dbReference type="SUPFAM" id="SSF57180">
    <property type="entry name" value="Cellulose-binding domain"/>
    <property type="match status" value="1"/>
</dbReference>
<dbReference type="InterPro" id="IPR013780">
    <property type="entry name" value="Glyco_hydro_b"/>
</dbReference>
<dbReference type="InterPro" id="IPR035971">
    <property type="entry name" value="CBD_sf"/>
</dbReference>
<dbReference type="GO" id="GO:0030248">
    <property type="term" value="F:cellulose binding"/>
    <property type="evidence" value="ECO:0007669"/>
    <property type="project" value="InterPro"/>
</dbReference>
<keyword evidence="5" id="KW-1185">Reference proteome</keyword>
<dbReference type="Proteomes" id="UP000297245">
    <property type="component" value="Unassembled WGS sequence"/>
</dbReference>
<dbReference type="GO" id="GO:0046556">
    <property type="term" value="F:alpha-L-arabinofuranosidase activity"/>
    <property type="evidence" value="ECO:0007669"/>
    <property type="project" value="InterPro"/>
</dbReference>
<evidence type="ECO:0000313" key="5">
    <source>
        <dbReference type="Proteomes" id="UP000297245"/>
    </source>
</evidence>
<dbReference type="GO" id="GO:0046373">
    <property type="term" value="P:L-arabinose metabolic process"/>
    <property type="evidence" value="ECO:0007669"/>
    <property type="project" value="InterPro"/>
</dbReference>
<dbReference type="InterPro" id="IPR000254">
    <property type="entry name" value="CBD"/>
</dbReference>
<evidence type="ECO:0000313" key="4">
    <source>
        <dbReference type="EMBL" id="THU98869.1"/>
    </source>
</evidence>
<dbReference type="Pfam" id="PF00734">
    <property type="entry name" value="CBM_1"/>
    <property type="match status" value="1"/>
</dbReference>
<dbReference type="Gene3D" id="2.60.40.1180">
    <property type="entry name" value="Golgi alpha-mannosidase II"/>
    <property type="match status" value="1"/>
</dbReference>
<feature type="domain" description="CBM1" evidence="3">
    <location>
        <begin position="150"/>
        <end position="185"/>
    </location>
</feature>
<dbReference type="PROSITE" id="PS51164">
    <property type="entry name" value="CBM1_2"/>
    <property type="match status" value="1"/>
</dbReference>
<dbReference type="GO" id="GO:0005576">
    <property type="term" value="C:extracellular region"/>
    <property type="evidence" value="ECO:0007669"/>
    <property type="project" value="InterPro"/>
</dbReference>
<gene>
    <name evidence="4" type="ORF">K435DRAFT_856207</name>
</gene>
<reference evidence="4 5" key="1">
    <citation type="journal article" date="2019" name="Nat. Ecol. Evol.">
        <title>Megaphylogeny resolves global patterns of mushroom evolution.</title>
        <authorList>
            <person name="Varga T."/>
            <person name="Krizsan K."/>
            <person name="Foldi C."/>
            <person name="Dima B."/>
            <person name="Sanchez-Garcia M."/>
            <person name="Sanchez-Ramirez S."/>
            <person name="Szollosi G.J."/>
            <person name="Szarkandi J.G."/>
            <person name="Papp V."/>
            <person name="Albert L."/>
            <person name="Andreopoulos W."/>
            <person name="Angelini C."/>
            <person name="Antonin V."/>
            <person name="Barry K.W."/>
            <person name="Bougher N.L."/>
            <person name="Buchanan P."/>
            <person name="Buyck B."/>
            <person name="Bense V."/>
            <person name="Catcheside P."/>
            <person name="Chovatia M."/>
            <person name="Cooper J."/>
            <person name="Damon W."/>
            <person name="Desjardin D."/>
            <person name="Finy P."/>
            <person name="Geml J."/>
            <person name="Haridas S."/>
            <person name="Hughes K."/>
            <person name="Justo A."/>
            <person name="Karasinski D."/>
            <person name="Kautmanova I."/>
            <person name="Kiss B."/>
            <person name="Kocsube S."/>
            <person name="Kotiranta H."/>
            <person name="LaButti K.M."/>
            <person name="Lechner B.E."/>
            <person name="Liimatainen K."/>
            <person name="Lipzen A."/>
            <person name="Lukacs Z."/>
            <person name="Mihaltcheva S."/>
            <person name="Morgado L.N."/>
            <person name="Niskanen T."/>
            <person name="Noordeloos M.E."/>
            <person name="Ohm R.A."/>
            <person name="Ortiz-Santana B."/>
            <person name="Ovrebo C."/>
            <person name="Racz N."/>
            <person name="Riley R."/>
            <person name="Savchenko A."/>
            <person name="Shiryaev A."/>
            <person name="Soop K."/>
            <person name="Spirin V."/>
            <person name="Szebenyi C."/>
            <person name="Tomsovsky M."/>
            <person name="Tulloss R.E."/>
            <person name="Uehling J."/>
            <person name="Grigoriev I.V."/>
            <person name="Vagvolgyi C."/>
            <person name="Papp T."/>
            <person name="Martin F.M."/>
            <person name="Miettinen O."/>
            <person name="Hibbett D.S."/>
            <person name="Nagy L.G."/>
        </authorList>
    </citation>
    <scope>NUCLEOTIDE SEQUENCE [LARGE SCALE GENOMIC DNA]</scope>
    <source>
        <strain evidence="4 5">CBS 962.96</strain>
    </source>
</reference>